<dbReference type="Pfam" id="PF01192">
    <property type="entry name" value="RNA_pol_Rpb6"/>
    <property type="match status" value="1"/>
</dbReference>
<dbReference type="GO" id="GO:0003677">
    <property type="term" value="F:DNA binding"/>
    <property type="evidence" value="ECO:0007669"/>
    <property type="project" value="UniProtKB-UniRule"/>
</dbReference>
<accession>A0A290HTC1</accession>
<evidence type="ECO:0000313" key="14">
    <source>
        <dbReference type="Proteomes" id="UP000217349"/>
    </source>
</evidence>
<evidence type="ECO:0000256" key="5">
    <source>
        <dbReference type="ARBA" id="ARBA00022679"/>
    </source>
</evidence>
<comment type="subunit">
    <text evidence="11">The RNAP catalytic core consists of 2 alpha, 1 beta, 1 beta' and 1 omega subunit. When a sigma factor is associated with the core the holoenzyme is formed, which can initiate transcription.</text>
</comment>
<reference evidence="13 15" key="1">
    <citation type="journal article" date="2017" name="Environ. Sci. Technol.">
        <title>Organohalide Respiration with Chlorinated Ethenes under Low pH Conditions.</title>
        <authorList>
            <person name="Yang Y."/>
            <person name="Capiro N.L."/>
            <person name="Marcet T.F."/>
            <person name="Yan J."/>
            <person name="Pennell K.D."/>
            <person name="Loffler F.E."/>
        </authorList>
    </citation>
    <scope>NUCLEOTIDE SEQUENCE [LARGE SCALE GENOMIC DNA]</scope>
    <source>
        <strain evidence="13 15">ACSDCE</strain>
    </source>
</reference>
<keyword evidence="7 11" id="KW-0804">Transcription</keyword>
<keyword evidence="5 11" id="KW-0808">Transferase</keyword>
<dbReference type="Gene3D" id="3.90.940.10">
    <property type="match status" value="1"/>
</dbReference>
<dbReference type="InterPro" id="IPR036161">
    <property type="entry name" value="RPB6/omega-like_sf"/>
</dbReference>
<keyword evidence="6 11" id="KW-0548">Nucleotidyltransferase</keyword>
<reference evidence="12" key="3">
    <citation type="submission" date="2017-09" db="EMBL/GenBank/DDBJ databases">
        <authorList>
            <person name="Goris T."/>
        </authorList>
    </citation>
    <scope>NUCLEOTIDE SEQUENCE</scope>
    <source>
        <strain evidence="12">JPD-1</strain>
    </source>
</reference>
<evidence type="ECO:0000313" key="13">
    <source>
        <dbReference type="EMBL" id="QIR76709.1"/>
    </source>
</evidence>
<evidence type="ECO:0000256" key="6">
    <source>
        <dbReference type="ARBA" id="ARBA00022695"/>
    </source>
</evidence>
<evidence type="ECO:0000256" key="8">
    <source>
        <dbReference type="ARBA" id="ARBA00029924"/>
    </source>
</evidence>
<dbReference type="RefSeq" id="WP_096046052.1">
    <property type="nucleotide sequence ID" value="NZ_CP023275.1"/>
</dbReference>
<comment type="similarity">
    <text evidence="1 11">Belongs to the RNA polymerase subunit omega family.</text>
</comment>
<dbReference type="NCBIfam" id="TIGR00690">
    <property type="entry name" value="rpoZ"/>
    <property type="match status" value="1"/>
</dbReference>
<reference evidence="14" key="2">
    <citation type="submission" date="2017-09" db="EMBL/GenBank/DDBJ databases">
        <title>The complete genome of Sulfurospirillum sp. JPD-1.</title>
        <authorList>
            <person name="Goris T."/>
        </authorList>
    </citation>
    <scope>NUCLEOTIDE SEQUENCE [LARGE SCALE GENOMIC DNA]</scope>
    <source>
        <strain evidence="14">JPD-1</strain>
    </source>
</reference>
<dbReference type="KEGG" id="sulj:SJPD1_0797"/>
<dbReference type="NCBIfam" id="NF001579">
    <property type="entry name" value="PRK00392.6-2"/>
    <property type="match status" value="1"/>
</dbReference>
<protein>
    <recommendedName>
        <fullName evidence="3 11">DNA-directed RNA polymerase subunit omega</fullName>
        <shortName evidence="11">RNAP omega subunit</shortName>
        <ecNumber evidence="2 11">2.7.7.6</ecNumber>
    </recommendedName>
    <alternativeName>
        <fullName evidence="9 11">RNA polymerase omega subunit</fullName>
    </alternativeName>
    <alternativeName>
        <fullName evidence="8 11">Transcriptase subunit omega</fullName>
    </alternativeName>
</protein>
<dbReference type="SMART" id="SM01409">
    <property type="entry name" value="RNA_pol_Rpb6"/>
    <property type="match status" value="1"/>
</dbReference>
<evidence type="ECO:0000256" key="4">
    <source>
        <dbReference type="ARBA" id="ARBA00022478"/>
    </source>
</evidence>
<organism evidence="12 14">
    <name type="scientific">Sulfurospirillum diekertiae</name>
    <dbReference type="NCBI Taxonomy" id="1854492"/>
    <lineage>
        <taxon>Bacteria</taxon>
        <taxon>Pseudomonadati</taxon>
        <taxon>Campylobacterota</taxon>
        <taxon>Epsilonproteobacteria</taxon>
        <taxon>Campylobacterales</taxon>
        <taxon>Sulfurospirillaceae</taxon>
        <taxon>Sulfurospirillum</taxon>
    </lineage>
</organism>
<dbReference type="OrthoDB" id="5334728at2"/>
<dbReference type="EC" id="2.7.7.6" evidence="2 11"/>
<sequence length="71" mass="8021">MERTEEITARALLLVGQDRYKLVMMVSKRAEQLSNGAEPLIKADKNKQKFTDIALLEIAEGKVRLESITDC</sequence>
<reference evidence="13" key="5">
    <citation type="submission" date="2020-08" db="EMBL/GenBank/DDBJ databases">
        <authorList>
            <person name="Yang Y."/>
            <person name="Huo L."/>
            <person name="Yan J."/>
        </authorList>
    </citation>
    <scope>NUCLEOTIDE SEQUENCE</scope>
    <source>
        <strain evidence="13">ACSDCE</strain>
    </source>
</reference>
<dbReference type="InterPro" id="IPR006110">
    <property type="entry name" value="Pol_omega/Rpo6/RPB6"/>
</dbReference>
<evidence type="ECO:0000256" key="2">
    <source>
        <dbReference type="ARBA" id="ARBA00012418"/>
    </source>
</evidence>
<evidence type="ECO:0000256" key="3">
    <source>
        <dbReference type="ARBA" id="ARBA00013725"/>
    </source>
</evidence>
<evidence type="ECO:0000256" key="11">
    <source>
        <dbReference type="HAMAP-Rule" id="MF_00366"/>
    </source>
</evidence>
<evidence type="ECO:0000313" key="12">
    <source>
        <dbReference type="EMBL" id="ATB68910.1"/>
    </source>
</evidence>
<dbReference type="GO" id="GO:0000428">
    <property type="term" value="C:DNA-directed RNA polymerase complex"/>
    <property type="evidence" value="ECO:0007669"/>
    <property type="project" value="UniProtKB-KW"/>
</dbReference>
<accession>A0A6G9VVI8</accession>
<dbReference type="InterPro" id="IPR003716">
    <property type="entry name" value="DNA-dir_RNA_pol_omega"/>
</dbReference>
<dbReference type="GO" id="GO:0003899">
    <property type="term" value="F:DNA-directed RNA polymerase activity"/>
    <property type="evidence" value="ECO:0007669"/>
    <property type="project" value="UniProtKB-UniRule"/>
</dbReference>
<evidence type="ECO:0000256" key="9">
    <source>
        <dbReference type="ARBA" id="ARBA00030998"/>
    </source>
</evidence>
<dbReference type="Proteomes" id="UP000217349">
    <property type="component" value="Chromosome"/>
</dbReference>
<evidence type="ECO:0000313" key="15">
    <source>
        <dbReference type="Proteomes" id="UP000502831"/>
    </source>
</evidence>
<dbReference type="AlphaFoldDB" id="A0A290HTC1"/>
<comment type="function">
    <text evidence="11">Promotes RNA polymerase assembly. Latches the N- and C-terminal regions of the beta' subunit thereby facilitating its interaction with the beta and alpha subunits.</text>
</comment>
<keyword evidence="4 11" id="KW-0240">DNA-directed RNA polymerase</keyword>
<dbReference type="HAMAP" id="MF_00366">
    <property type="entry name" value="RNApol_bact_RpoZ"/>
    <property type="match status" value="1"/>
</dbReference>
<dbReference type="EMBL" id="CP039734">
    <property type="protein sequence ID" value="QIR76709.1"/>
    <property type="molecule type" value="Genomic_DNA"/>
</dbReference>
<name>A0A290HTC1_9BACT</name>
<dbReference type="GO" id="GO:0006351">
    <property type="term" value="P:DNA-templated transcription"/>
    <property type="evidence" value="ECO:0007669"/>
    <property type="project" value="UniProtKB-UniRule"/>
</dbReference>
<dbReference type="EMBL" id="CP023275">
    <property type="protein sequence ID" value="ATB68910.1"/>
    <property type="molecule type" value="Genomic_DNA"/>
</dbReference>
<evidence type="ECO:0000256" key="7">
    <source>
        <dbReference type="ARBA" id="ARBA00023163"/>
    </source>
</evidence>
<gene>
    <name evidence="11" type="primary">rpoZ</name>
    <name evidence="13" type="ORF">FA584_11090</name>
    <name evidence="12" type="ORF">SJPD1_0797</name>
</gene>
<comment type="catalytic activity">
    <reaction evidence="10 11">
        <text>RNA(n) + a ribonucleoside 5'-triphosphate = RNA(n+1) + diphosphate</text>
        <dbReference type="Rhea" id="RHEA:21248"/>
        <dbReference type="Rhea" id="RHEA-COMP:14527"/>
        <dbReference type="Rhea" id="RHEA-COMP:17342"/>
        <dbReference type="ChEBI" id="CHEBI:33019"/>
        <dbReference type="ChEBI" id="CHEBI:61557"/>
        <dbReference type="ChEBI" id="CHEBI:140395"/>
        <dbReference type="EC" id="2.7.7.6"/>
    </reaction>
</comment>
<evidence type="ECO:0000256" key="1">
    <source>
        <dbReference type="ARBA" id="ARBA00006711"/>
    </source>
</evidence>
<evidence type="ECO:0000256" key="10">
    <source>
        <dbReference type="ARBA" id="ARBA00048552"/>
    </source>
</evidence>
<dbReference type="SUPFAM" id="SSF63562">
    <property type="entry name" value="RPB6/omega subunit-like"/>
    <property type="match status" value="1"/>
</dbReference>
<proteinExistence type="inferred from homology"/>
<reference evidence="12" key="4">
    <citation type="journal article" date="2020" name="MicrobiologyOpen">
        <title>Tetrachloroethene respiration in Sulfurospirillum species is regulated by a two-component system as unraveled by comparative genomics, transcriptomics, and regulator binding studies.</title>
        <authorList>
            <person name="Esken J."/>
            <person name="Goris T."/>
            <person name="Gadkari J."/>
            <person name="Bischler T."/>
            <person name="Forstner K.U."/>
            <person name="Sharma C.M."/>
            <person name="Diekert G."/>
            <person name="Schubert T."/>
        </authorList>
    </citation>
    <scope>NUCLEOTIDE SEQUENCE</scope>
    <source>
        <strain evidence="12">JPD-1</strain>
    </source>
</reference>
<dbReference type="Proteomes" id="UP000502831">
    <property type="component" value="Chromosome"/>
</dbReference>